<evidence type="ECO:0008006" key="4">
    <source>
        <dbReference type="Google" id="ProtNLM"/>
    </source>
</evidence>
<organism evidence="2 3">
    <name type="scientific">Caerostris darwini</name>
    <dbReference type="NCBI Taxonomy" id="1538125"/>
    <lineage>
        <taxon>Eukaryota</taxon>
        <taxon>Metazoa</taxon>
        <taxon>Ecdysozoa</taxon>
        <taxon>Arthropoda</taxon>
        <taxon>Chelicerata</taxon>
        <taxon>Arachnida</taxon>
        <taxon>Araneae</taxon>
        <taxon>Araneomorphae</taxon>
        <taxon>Entelegynae</taxon>
        <taxon>Araneoidea</taxon>
        <taxon>Araneidae</taxon>
        <taxon>Caerostris</taxon>
    </lineage>
</organism>
<feature type="region of interest" description="Disordered" evidence="1">
    <location>
        <begin position="57"/>
        <end position="76"/>
    </location>
</feature>
<sequence>MAPVDLNLISPTPKLPLGHESDTCFRLEQFPQNMPYALSINDFIPGRVLMNNRRRERAVRNGSGMSPGGPVNGSWAKTHKHALIEITDKTLEGRGRISPGHYVGAASGHSAR</sequence>
<name>A0AAV4QUU0_9ARAC</name>
<evidence type="ECO:0000313" key="2">
    <source>
        <dbReference type="EMBL" id="GIY13039.1"/>
    </source>
</evidence>
<evidence type="ECO:0000256" key="1">
    <source>
        <dbReference type="SAM" id="MobiDB-lite"/>
    </source>
</evidence>
<evidence type="ECO:0000313" key="3">
    <source>
        <dbReference type="Proteomes" id="UP001054837"/>
    </source>
</evidence>
<proteinExistence type="predicted"/>
<dbReference type="Proteomes" id="UP001054837">
    <property type="component" value="Unassembled WGS sequence"/>
</dbReference>
<reference evidence="2 3" key="1">
    <citation type="submission" date="2021-06" db="EMBL/GenBank/DDBJ databases">
        <title>Caerostris darwini draft genome.</title>
        <authorList>
            <person name="Kono N."/>
            <person name="Arakawa K."/>
        </authorList>
    </citation>
    <scope>NUCLEOTIDE SEQUENCE [LARGE SCALE GENOMIC DNA]</scope>
</reference>
<gene>
    <name evidence="2" type="ORF">CDAR_96631</name>
</gene>
<dbReference type="AlphaFoldDB" id="A0AAV4QUU0"/>
<keyword evidence="3" id="KW-1185">Reference proteome</keyword>
<dbReference type="EMBL" id="BPLQ01005166">
    <property type="protein sequence ID" value="GIY13039.1"/>
    <property type="molecule type" value="Genomic_DNA"/>
</dbReference>
<protein>
    <recommendedName>
        <fullName evidence="4">Ribosomal protein L2</fullName>
    </recommendedName>
</protein>
<comment type="caution">
    <text evidence="2">The sequence shown here is derived from an EMBL/GenBank/DDBJ whole genome shotgun (WGS) entry which is preliminary data.</text>
</comment>
<accession>A0AAV4QUU0</accession>